<evidence type="ECO:0000313" key="3">
    <source>
        <dbReference type="Proteomes" id="UP000193648"/>
    </source>
</evidence>
<dbReference type="GeneID" id="33561726"/>
<dbReference type="Proteomes" id="UP000193648">
    <property type="component" value="Unassembled WGS sequence"/>
</dbReference>
<dbReference type="InParanoid" id="A0A1Y2G9V6"/>
<name>A0A1Y2G9V6_9FUNG</name>
<keyword evidence="3" id="KW-1185">Reference proteome</keyword>
<organism evidence="2 3">
    <name type="scientific">Lobosporangium transversale</name>
    <dbReference type="NCBI Taxonomy" id="64571"/>
    <lineage>
        <taxon>Eukaryota</taxon>
        <taxon>Fungi</taxon>
        <taxon>Fungi incertae sedis</taxon>
        <taxon>Mucoromycota</taxon>
        <taxon>Mortierellomycotina</taxon>
        <taxon>Mortierellomycetes</taxon>
        <taxon>Mortierellales</taxon>
        <taxon>Mortierellaceae</taxon>
        <taxon>Lobosporangium</taxon>
    </lineage>
</organism>
<reference evidence="2 3" key="1">
    <citation type="submission" date="2016-07" db="EMBL/GenBank/DDBJ databases">
        <title>Pervasive Adenine N6-methylation of Active Genes in Fungi.</title>
        <authorList>
            <consortium name="DOE Joint Genome Institute"/>
            <person name="Mondo S.J."/>
            <person name="Dannebaum R.O."/>
            <person name="Kuo R.C."/>
            <person name="Labutti K."/>
            <person name="Haridas S."/>
            <person name="Kuo A."/>
            <person name="Salamov A."/>
            <person name="Ahrendt S.R."/>
            <person name="Lipzen A."/>
            <person name="Sullivan W."/>
            <person name="Andreopoulos W.B."/>
            <person name="Clum A."/>
            <person name="Lindquist E."/>
            <person name="Daum C."/>
            <person name="Ramamoorthy G.K."/>
            <person name="Gryganskyi A."/>
            <person name="Culley D."/>
            <person name="Magnuson J.K."/>
            <person name="James T.Y."/>
            <person name="O'Malley M.A."/>
            <person name="Stajich J.E."/>
            <person name="Spatafora J.W."/>
            <person name="Visel A."/>
            <person name="Grigoriev I.V."/>
        </authorList>
    </citation>
    <scope>NUCLEOTIDE SEQUENCE [LARGE SCALE GENOMIC DNA]</scope>
    <source>
        <strain evidence="2 3">NRRL 3116</strain>
    </source>
</reference>
<evidence type="ECO:0000313" key="2">
    <source>
        <dbReference type="EMBL" id="ORZ04213.1"/>
    </source>
</evidence>
<accession>A0A1Y2G9V6</accession>
<dbReference type="RefSeq" id="XP_021876426.1">
    <property type="nucleotide sequence ID" value="XM_022019882.1"/>
</dbReference>
<gene>
    <name evidence="1" type="ORF">BCR41DRAFT_200666</name>
    <name evidence="2" type="ORF">BCR41DRAFT_200775</name>
</gene>
<protein>
    <submittedName>
        <fullName evidence="2">Uncharacterized protein</fullName>
    </submittedName>
</protein>
<dbReference type="EMBL" id="MCFF01000059">
    <property type="protein sequence ID" value="ORZ04213.1"/>
    <property type="molecule type" value="Genomic_DNA"/>
</dbReference>
<comment type="caution">
    <text evidence="2">The sequence shown here is derived from an EMBL/GenBank/DDBJ whole genome shotgun (WGS) entry which is preliminary data.</text>
</comment>
<dbReference type="AlphaFoldDB" id="A0A1Y2G9V6"/>
<evidence type="ECO:0000313" key="1">
    <source>
        <dbReference type="EMBL" id="ORZ04212.1"/>
    </source>
</evidence>
<dbReference type="EMBL" id="MCFF01000059">
    <property type="protein sequence ID" value="ORZ04212.1"/>
    <property type="molecule type" value="Genomic_DNA"/>
</dbReference>
<sequence>MGLRGKKAKGSVNGMMMTYYASLQWQYCLALRSLQRSSHRMAWVHTIKCGVSDFTEMCMCATCYHRERGESNRKVKPIMMLCRTGTGRERQGQTILGKGKSKKKFSARCTVHRRRKHTNMHLIYQVRLSHRGNKMIERNRFTGRIVSH</sequence>
<proteinExistence type="predicted"/>